<keyword evidence="2" id="KW-0732">Signal</keyword>
<evidence type="ECO:0000256" key="1">
    <source>
        <dbReference type="SAM" id="Phobius"/>
    </source>
</evidence>
<dbReference type="RefSeq" id="XP_065650878.1">
    <property type="nucleotide sequence ID" value="XM_065794806.1"/>
</dbReference>
<accession>A0ABM4BP36</accession>
<evidence type="ECO:0000256" key="2">
    <source>
        <dbReference type="SAM" id="SignalP"/>
    </source>
</evidence>
<gene>
    <name evidence="4" type="primary">LOC105848435</name>
</gene>
<proteinExistence type="predicted"/>
<organism evidence="3 4">
    <name type="scientific">Hydra vulgaris</name>
    <name type="common">Hydra</name>
    <name type="synonym">Hydra attenuata</name>
    <dbReference type="NCBI Taxonomy" id="6087"/>
    <lineage>
        <taxon>Eukaryota</taxon>
        <taxon>Metazoa</taxon>
        <taxon>Cnidaria</taxon>
        <taxon>Hydrozoa</taxon>
        <taxon>Hydroidolina</taxon>
        <taxon>Anthoathecata</taxon>
        <taxon>Aplanulata</taxon>
        <taxon>Hydridae</taxon>
        <taxon>Hydra</taxon>
    </lineage>
</organism>
<feature type="signal peptide" evidence="2">
    <location>
        <begin position="1"/>
        <end position="23"/>
    </location>
</feature>
<reference evidence="4" key="1">
    <citation type="submission" date="2025-08" db="UniProtKB">
        <authorList>
            <consortium name="RefSeq"/>
        </authorList>
    </citation>
    <scope>IDENTIFICATION</scope>
</reference>
<keyword evidence="3" id="KW-1185">Reference proteome</keyword>
<sequence length="263" mass="29678">MKIQIWMFVYLTWIIAENKLALGGSTNLTNLTNSTNSTPFLVSMASINSNPSSNVVVSISYSISQNDSIATISVIQQISCFFELSYRVNFTDVVSIFGGLSNTEDSFCQFWDDTAKLYPYNQTREYCTVHPGSLVVLVEVYGLPSVLDQYQSYINASILNGSLDIMDSQNNSYRADNKYFRVYTNFKYKRQELFLPPLACTDNRSYIIIAVVVPIIVICISIIVVFIVLSSYKKKNKIDQINLMAQNVKNEQNNAGVNKGFKE</sequence>
<dbReference type="GeneID" id="105848435"/>
<keyword evidence="1" id="KW-1133">Transmembrane helix</keyword>
<feature type="transmembrane region" description="Helical" evidence="1">
    <location>
        <begin position="206"/>
        <end position="229"/>
    </location>
</feature>
<keyword evidence="1" id="KW-0812">Transmembrane</keyword>
<feature type="chain" id="PRO_5046452887" evidence="2">
    <location>
        <begin position="24"/>
        <end position="263"/>
    </location>
</feature>
<name>A0ABM4BP36_HYDVU</name>
<protein>
    <submittedName>
        <fullName evidence="4">Uncharacterized protein LOC105848435 isoform X2</fullName>
    </submittedName>
</protein>
<evidence type="ECO:0000313" key="3">
    <source>
        <dbReference type="Proteomes" id="UP001652625"/>
    </source>
</evidence>
<evidence type="ECO:0000313" key="4">
    <source>
        <dbReference type="RefSeq" id="XP_065650878.1"/>
    </source>
</evidence>
<keyword evidence="1" id="KW-0472">Membrane</keyword>
<dbReference type="Proteomes" id="UP001652625">
    <property type="component" value="Chromosome 04"/>
</dbReference>